<accession>A0AB39QT90</accession>
<reference evidence="1" key="1">
    <citation type="submission" date="2024-07" db="EMBL/GenBank/DDBJ databases">
        <authorList>
            <person name="Yu S.T."/>
        </authorList>
    </citation>
    <scope>NUCLEOTIDE SEQUENCE</scope>
    <source>
        <strain evidence="1">R39</strain>
    </source>
</reference>
<protein>
    <recommendedName>
        <fullName evidence="2">Caspase family protein</fullName>
    </recommendedName>
</protein>
<dbReference type="EMBL" id="CP163441">
    <property type="protein sequence ID" value="XDQ45677.1"/>
    <property type="molecule type" value="Genomic_DNA"/>
</dbReference>
<organism evidence="1">
    <name type="scientific">Streptomyces sp. R39</name>
    <dbReference type="NCBI Taxonomy" id="3238631"/>
    <lineage>
        <taxon>Bacteria</taxon>
        <taxon>Bacillati</taxon>
        <taxon>Actinomycetota</taxon>
        <taxon>Actinomycetes</taxon>
        <taxon>Kitasatosporales</taxon>
        <taxon>Streptomycetaceae</taxon>
        <taxon>Streptomyces</taxon>
    </lineage>
</organism>
<gene>
    <name evidence="1" type="ORF">AB5J52_27395</name>
</gene>
<proteinExistence type="predicted"/>
<name>A0AB39QT90_9ACTN</name>
<dbReference type="RefSeq" id="WP_369224533.1">
    <property type="nucleotide sequence ID" value="NZ_CP163441.1"/>
</dbReference>
<sequence>MASRALVIAPGEYQPGSNVPGWPTIAASGRMYREILAGDKLWGADGCRVLGPDEAGTIDGVMRALEETAAETGPSDTLLVVYVGHGACWGDVPAGDQVHFSVGTSQDRAPWTWLNSWYVYRAMRRAAAGLKVLIADCCYSHRLGDLGPAEEEPKLPGVMGGQFEGTCVLSALGQDAALAGPLASAEGCPGLPAPFDQCTPFSGHLLNVLSRGIRDRKDQLTFGLLREAIKAEMEKCTAGHPQPRMVLRDAPDGTQIFTNRMAVDQRADPSLPTDRHGWIDWLRGDPDARIPYLLKDECTTADIVSALCDRGDDDSLKLAEHIDMRANDAYRSPDVFARYFSRMERRAA</sequence>
<dbReference type="Gene3D" id="3.40.50.1460">
    <property type="match status" value="1"/>
</dbReference>
<dbReference type="AlphaFoldDB" id="A0AB39QT90"/>
<evidence type="ECO:0008006" key="2">
    <source>
        <dbReference type="Google" id="ProtNLM"/>
    </source>
</evidence>
<evidence type="ECO:0000313" key="1">
    <source>
        <dbReference type="EMBL" id="XDQ45677.1"/>
    </source>
</evidence>